<organism evidence="1 2">
    <name type="scientific">Clarias magur</name>
    <name type="common">Asian catfish</name>
    <name type="synonym">Macropteronotus magur</name>
    <dbReference type="NCBI Taxonomy" id="1594786"/>
    <lineage>
        <taxon>Eukaryota</taxon>
        <taxon>Metazoa</taxon>
        <taxon>Chordata</taxon>
        <taxon>Craniata</taxon>
        <taxon>Vertebrata</taxon>
        <taxon>Euteleostomi</taxon>
        <taxon>Actinopterygii</taxon>
        <taxon>Neopterygii</taxon>
        <taxon>Teleostei</taxon>
        <taxon>Ostariophysi</taxon>
        <taxon>Siluriformes</taxon>
        <taxon>Clariidae</taxon>
        <taxon>Clarias</taxon>
    </lineage>
</organism>
<reference evidence="1" key="1">
    <citation type="submission" date="2020-07" db="EMBL/GenBank/DDBJ databases">
        <title>Clarias magur genome sequencing, assembly and annotation.</title>
        <authorList>
            <person name="Kushwaha B."/>
            <person name="Kumar R."/>
            <person name="Das P."/>
            <person name="Joshi C.G."/>
            <person name="Kumar D."/>
            <person name="Nagpure N.S."/>
            <person name="Pandey M."/>
            <person name="Agarwal S."/>
            <person name="Srivastava S."/>
            <person name="Singh M."/>
            <person name="Sahoo L."/>
            <person name="Jayasankar P."/>
            <person name="Meher P.K."/>
            <person name="Koringa P.G."/>
            <person name="Iquebal M.A."/>
            <person name="Das S.P."/>
            <person name="Bit A."/>
            <person name="Patnaik S."/>
            <person name="Patel N."/>
            <person name="Shah T.M."/>
            <person name="Hinsu A."/>
            <person name="Jena J.K."/>
        </authorList>
    </citation>
    <scope>NUCLEOTIDE SEQUENCE</scope>
    <source>
        <strain evidence="1">CIFAMagur01</strain>
        <tissue evidence="1">Testis</tissue>
    </source>
</reference>
<dbReference type="Proteomes" id="UP000727407">
    <property type="component" value="Unassembled WGS sequence"/>
</dbReference>
<evidence type="ECO:0000313" key="1">
    <source>
        <dbReference type="EMBL" id="KAF5901173.1"/>
    </source>
</evidence>
<dbReference type="AlphaFoldDB" id="A0A8J4XBT3"/>
<accession>A0A8J4XBT3</accession>
<evidence type="ECO:0000313" key="2">
    <source>
        <dbReference type="Proteomes" id="UP000727407"/>
    </source>
</evidence>
<comment type="caution">
    <text evidence="1">The sequence shown here is derived from an EMBL/GenBank/DDBJ whole genome shotgun (WGS) entry which is preliminary data.</text>
</comment>
<gene>
    <name evidence="1" type="primary">bglJ</name>
    <name evidence="1" type="ORF">DAT39_009147</name>
</gene>
<protein>
    <submittedName>
        <fullName evidence="1">Putative beta-glucosidase J</fullName>
    </submittedName>
</protein>
<sequence>MGHFSQSGEPDFVDTPVLQRTVFTRAWGLSEVCVELNGSTCCQRLRCLGLLLSDFFKYSVQTAASAGLGLEEQFSSSFCSPTPLYLNSGHHLQLLLQ</sequence>
<feature type="non-terminal residue" evidence="1">
    <location>
        <position position="97"/>
    </location>
</feature>
<proteinExistence type="predicted"/>
<keyword evidence="2" id="KW-1185">Reference proteome</keyword>
<dbReference type="EMBL" id="QNUK01000118">
    <property type="protein sequence ID" value="KAF5901173.1"/>
    <property type="molecule type" value="Genomic_DNA"/>
</dbReference>
<name>A0A8J4XBT3_CLAMG</name>